<accession>A0A127BA14</accession>
<evidence type="ECO:0000313" key="1">
    <source>
        <dbReference type="EMBL" id="AMM54171.1"/>
    </source>
</evidence>
<reference evidence="1 2" key="2">
    <citation type="journal article" date="2016" name="Int. J. Syst. Evol. Microbiol.">
        <title>Pyrococcus kukulkanii sp. nov., a hyperthermophilic, piezophilic archaeon isolated from a deep-sea hydrothermal vent.</title>
        <authorList>
            <person name="Callac N."/>
            <person name="Oger P."/>
            <person name="Lesongeur F."/>
            <person name="Rattray J.E."/>
            <person name="Vannier P."/>
            <person name="Michoud G."/>
            <person name="Beauverger M."/>
            <person name="Gayet N."/>
            <person name="Rouxel O."/>
            <person name="Jebbar M."/>
            <person name="Godfroy A."/>
        </authorList>
    </citation>
    <scope>NUCLEOTIDE SEQUENCE [LARGE SCALE GENOMIC DNA]</scope>
    <source>
        <strain evidence="1 2">NCB100</strain>
    </source>
</reference>
<dbReference type="Gene3D" id="1.10.3490.10">
    <property type="entry name" value="PH0156-like"/>
    <property type="match status" value="1"/>
</dbReference>
<dbReference type="KEGG" id="pyc:TQ32_06530"/>
<dbReference type="GeneID" id="28491476"/>
<dbReference type="EMBL" id="CP010835">
    <property type="protein sequence ID" value="AMM54171.1"/>
    <property type="molecule type" value="Genomic_DNA"/>
</dbReference>
<dbReference type="PATRIC" id="fig|1609559.3.peg.1370"/>
<dbReference type="Proteomes" id="UP000070587">
    <property type="component" value="Chromosome"/>
</dbReference>
<reference evidence="2" key="1">
    <citation type="submission" date="2015-02" db="EMBL/GenBank/DDBJ databases">
        <title>Pyrococcus kukulkanii sp. nov., a novel hyperthermophilic archaeon isolated from a deep-sea hydrothermal vent at the Guaymas Basin.</title>
        <authorList>
            <person name="Oger P.M."/>
            <person name="Callac N."/>
            <person name="Jebbar M."/>
            <person name="Godfroy A."/>
        </authorList>
    </citation>
    <scope>NUCLEOTIDE SEQUENCE [LARGE SCALE GENOMIC DNA]</scope>
    <source>
        <strain evidence="2">NCB100</strain>
    </source>
</reference>
<dbReference type="SUPFAM" id="SSF160945">
    <property type="entry name" value="PH0156-like"/>
    <property type="match status" value="1"/>
</dbReference>
<evidence type="ECO:0000313" key="2">
    <source>
        <dbReference type="Proteomes" id="UP000070587"/>
    </source>
</evidence>
<dbReference type="OrthoDB" id="86295at2157"/>
<dbReference type="Gene3D" id="3.40.50.10620">
    <property type="entry name" value="PH0156-like domains"/>
    <property type="match status" value="1"/>
</dbReference>
<dbReference type="RefSeq" id="WP_068322534.1">
    <property type="nucleotide sequence ID" value="NZ_CP010835.1"/>
</dbReference>
<dbReference type="InterPro" id="IPR024508">
    <property type="entry name" value="DUF3226"/>
</dbReference>
<evidence type="ECO:0008006" key="3">
    <source>
        <dbReference type="Google" id="ProtNLM"/>
    </source>
</evidence>
<sequence>MEVNVLLVEGQTDRIVFETLIEKIYGFRKEKVEIEGLGKTGLNLTYVTFRKDNTVIVVLINAQDKYRMKDVLRNVLSWANFHKVKLHRIGLLRDMDTNLDIIGWAKSSLRQFHPILKGTSLWINDTEIIPFGLGNVEIENPVIEKKRELELLLTLLAEKESTLSRFQRSLNQLKEDTGRRLKPKDIMHVLAIAKEYDGDSMSGLYRKLIEDILRINPKVIEEFLKETGLREFLDKITG</sequence>
<organism evidence="1 2">
    <name type="scientific">Pyrococcus kukulkanii</name>
    <dbReference type="NCBI Taxonomy" id="1609559"/>
    <lineage>
        <taxon>Archaea</taxon>
        <taxon>Methanobacteriati</taxon>
        <taxon>Methanobacteriota</taxon>
        <taxon>Thermococci</taxon>
        <taxon>Thermococcales</taxon>
        <taxon>Thermococcaceae</taxon>
        <taxon>Pyrococcus</taxon>
    </lineage>
</organism>
<dbReference type="Pfam" id="PF11536">
    <property type="entry name" value="DUF3226"/>
    <property type="match status" value="1"/>
</dbReference>
<proteinExistence type="predicted"/>
<gene>
    <name evidence="1" type="ORF">TQ32_06530</name>
</gene>
<name>A0A127BA14_9EURY</name>
<dbReference type="AlphaFoldDB" id="A0A127BA14"/>
<protein>
    <recommendedName>
        <fullName evidence="3">DUF4276 family protein</fullName>
    </recommendedName>
</protein>
<dbReference type="STRING" id="1609559.TQ32_06530"/>